<evidence type="ECO:0000313" key="3">
    <source>
        <dbReference type="EMBL" id="OWK43588.1"/>
    </source>
</evidence>
<evidence type="ECO:0000256" key="1">
    <source>
        <dbReference type="SAM" id="SignalP"/>
    </source>
</evidence>
<evidence type="ECO:0000313" key="4">
    <source>
        <dbReference type="Proteomes" id="UP000214646"/>
    </source>
</evidence>
<dbReference type="RefSeq" id="WP_161967398.1">
    <property type="nucleotide sequence ID" value="NZ_NIDE01000004.1"/>
</dbReference>
<keyword evidence="1" id="KW-0732">Signal</keyword>
<comment type="caution">
    <text evidence="3">The sequence shown here is derived from an EMBL/GenBank/DDBJ whole genome shotgun (WGS) entry which is preliminary data.</text>
</comment>
<dbReference type="PRINTS" id="PR00837">
    <property type="entry name" value="V5TPXLIKE"/>
</dbReference>
<dbReference type="GO" id="GO:0005576">
    <property type="term" value="C:extracellular region"/>
    <property type="evidence" value="ECO:0007669"/>
    <property type="project" value="InterPro"/>
</dbReference>
<reference evidence="4" key="1">
    <citation type="submission" date="2017-06" db="EMBL/GenBank/DDBJ databases">
        <title>Genome analysis of Fimbriiglobus ruber SP5, the first member of the order Planctomycetales with confirmed chitinolytic capability.</title>
        <authorList>
            <person name="Ravin N.V."/>
            <person name="Rakitin A.L."/>
            <person name="Ivanova A.A."/>
            <person name="Beletsky A.V."/>
            <person name="Kulichevskaya I.S."/>
            <person name="Mardanov A.V."/>
            <person name="Dedysh S.N."/>
        </authorList>
    </citation>
    <scope>NUCLEOTIDE SEQUENCE [LARGE SCALE GENOMIC DNA]</scope>
    <source>
        <strain evidence="4">SP5</strain>
    </source>
</reference>
<dbReference type="SMART" id="SM00198">
    <property type="entry name" value="SCP"/>
    <property type="match status" value="1"/>
</dbReference>
<dbReference type="Pfam" id="PF00188">
    <property type="entry name" value="CAP"/>
    <property type="match status" value="1"/>
</dbReference>
<dbReference type="AlphaFoldDB" id="A0A225DYH4"/>
<keyword evidence="4" id="KW-1185">Reference proteome</keyword>
<dbReference type="EMBL" id="NIDE01000004">
    <property type="protein sequence ID" value="OWK43588.1"/>
    <property type="molecule type" value="Genomic_DNA"/>
</dbReference>
<feature type="chain" id="PRO_5012917446" evidence="1">
    <location>
        <begin position="18"/>
        <end position="183"/>
    </location>
</feature>
<gene>
    <name evidence="3" type="ORF">FRUB_03187</name>
</gene>
<dbReference type="SUPFAM" id="SSF55797">
    <property type="entry name" value="PR-1-like"/>
    <property type="match status" value="1"/>
</dbReference>
<feature type="signal peptide" evidence="1">
    <location>
        <begin position="1"/>
        <end position="17"/>
    </location>
</feature>
<organism evidence="3 4">
    <name type="scientific">Fimbriiglobus ruber</name>
    <dbReference type="NCBI Taxonomy" id="1908690"/>
    <lineage>
        <taxon>Bacteria</taxon>
        <taxon>Pseudomonadati</taxon>
        <taxon>Planctomycetota</taxon>
        <taxon>Planctomycetia</taxon>
        <taxon>Gemmatales</taxon>
        <taxon>Gemmataceae</taxon>
        <taxon>Fimbriiglobus</taxon>
    </lineage>
</organism>
<dbReference type="Proteomes" id="UP000214646">
    <property type="component" value="Unassembled WGS sequence"/>
</dbReference>
<dbReference type="InterPro" id="IPR001283">
    <property type="entry name" value="CRISP-related"/>
</dbReference>
<accession>A0A225DYH4</accession>
<dbReference type="InterPro" id="IPR035940">
    <property type="entry name" value="CAP_sf"/>
</dbReference>
<dbReference type="OrthoDB" id="9794228at2"/>
<sequence>MCHVSIRLLLSLSFATAAVTTTAFSDDTRACGGSALTAEEIEDLVSYHNRVRKEVGAEPVKWSEKVAAVAQEWADHLAEIGKLEHRPRTGKSASPYGENLAINQSVRKGAEAWYAEKKDYTAGDPIPKDFANFKAGHYTQMVWSKTTEIGAGKAVVKSGRFKGETVLVTNYNPPGNFIGRKPY</sequence>
<dbReference type="InterPro" id="IPR014044">
    <property type="entry name" value="CAP_dom"/>
</dbReference>
<dbReference type="PROSITE" id="PS01009">
    <property type="entry name" value="CRISP_1"/>
    <property type="match status" value="1"/>
</dbReference>
<feature type="domain" description="SCP" evidence="2">
    <location>
        <begin position="39"/>
        <end position="179"/>
    </location>
</feature>
<dbReference type="InterPro" id="IPR018244">
    <property type="entry name" value="Allrgn_V5/Tpx1_CS"/>
</dbReference>
<dbReference type="Gene3D" id="3.40.33.10">
    <property type="entry name" value="CAP"/>
    <property type="match status" value="1"/>
</dbReference>
<dbReference type="PANTHER" id="PTHR10334">
    <property type="entry name" value="CYSTEINE-RICH SECRETORY PROTEIN-RELATED"/>
    <property type="match status" value="1"/>
</dbReference>
<evidence type="ECO:0000259" key="2">
    <source>
        <dbReference type="SMART" id="SM00198"/>
    </source>
</evidence>
<protein>
    <submittedName>
        <fullName evidence="3">Pathogenesis-related protein 1C</fullName>
    </submittedName>
</protein>
<name>A0A225DYH4_9BACT</name>
<proteinExistence type="predicted"/>